<dbReference type="EnsemblMetazoa" id="AFUN014858-RA">
    <property type="protein sequence ID" value="AFUN014858-PA"/>
    <property type="gene ID" value="AFUN014858"/>
</dbReference>
<name>A0A182S346_ANOFN</name>
<proteinExistence type="predicted"/>
<dbReference type="AlphaFoldDB" id="A0A182S346"/>
<organism evidence="1">
    <name type="scientific">Anopheles funestus</name>
    <name type="common">African malaria mosquito</name>
    <dbReference type="NCBI Taxonomy" id="62324"/>
    <lineage>
        <taxon>Eukaryota</taxon>
        <taxon>Metazoa</taxon>
        <taxon>Ecdysozoa</taxon>
        <taxon>Arthropoda</taxon>
        <taxon>Hexapoda</taxon>
        <taxon>Insecta</taxon>
        <taxon>Pterygota</taxon>
        <taxon>Neoptera</taxon>
        <taxon>Endopterygota</taxon>
        <taxon>Diptera</taxon>
        <taxon>Nematocera</taxon>
        <taxon>Culicoidea</taxon>
        <taxon>Culicidae</taxon>
        <taxon>Anophelinae</taxon>
        <taxon>Anopheles</taxon>
    </lineage>
</organism>
<evidence type="ECO:0000313" key="1">
    <source>
        <dbReference type="EnsemblMetazoa" id="AFUN014858-PA"/>
    </source>
</evidence>
<protein>
    <submittedName>
        <fullName evidence="1">Uncharacterized protein</fullName>
    </submittedName>
</protein>
<sequence length="38" mass="4290">MKSGTPHTRRVAAFWVLFCSEIMGNENSGMHGHTDRDI</sequence>
<dbReference type="VEuPathDB" id="VectorBase:AFUN014858"/>
<accession>A0A182S346</accession>
<reference evidence="1" key="1">
    <citation type="submission" date="2020-05" db="UniProtKB">
        <authorList>
            <consortium name="EnsemblMetazoa"/>
        </authorList>
    </citation>
    <scope>IDENTIFICATION</scope>
    <source>
        <strain evidence="1">FUMOZ</strain>
    </source>
</reference>